<evidence type="ECO:0000256" key="4">
    <source>
        <dbReference type="PROSITE-ProRule" id="PRU00050"/>
    </source>
</evidence>
<dbReference type="EMBL" id="JACHFK010000004">
    <property type="protein sequence ID" value="MBB5376608.1"/>
    <property type="molecule type" value="Genomic_DNA"/>
</dbReference>
<dbReference type="PANTHER" id="PTHR42872:SF6">
    <property type="entry name" value="PROTEIN-GLUTAMATE METHYLESTERASE_PROTEIN-GLUTAMINE GLUTAMINASE"/>
    <property type="match status" value="1"/>
</dbReference>
<organism evidence="7 8">
    <name type="scientific">Deinococcus metalli</name>
    <dbReference type="NCBI Taxonomy" id="1141878"/>
    <lineage>
        <taxon>Bacteria</taxon>
        <taxon>Thermotogati</taxon>
        <taxon>Deinococcota</taxon>
        <taxon>Deinococci</taxon>
        <taxon>Deinococcales</taxon>
        <taxon>Deinococcaceae</taxon>
        <taxon>Deinococcus</taxon>
    </lineage>
</organism>
<evidence type="ECO:0000313" key="6">
    <source>
        <dbReference type="EMBL" id="GHF42810.1"/>
    </source>
</evidence>
<evidence type="ECO:0000256" key="2">
    <source>
        <dbReference type="ARBA" id="ARBA00039140"/>
    </source>
</evidence>
<dbReference type="AlphaFoldDB" id="A0A7W8NR82"/>
<reference evidence="9" key="2">
    <citation type="journal article" date="2019" name="Int. J. Syst. Evol. Microbiol.">
        <title>The Global Catalogue of Microorganisms (GCM) 10K type strain sequencing project: providing services to taxonomists for standard genome sequencing and annotation.</title>
        <authorList>
            <consortium name="The Broad Institute Genomics Platform"/>
            <consortium name="The Broad Institute Genome Sequencing Center for Infectious Disease"/>
            <person name="Wu L."/>
            <person name="Ma J."/>
        </authorList>
    </citation>
    <scope>NUCLEOTIDE SEQUENCE [LARGE SCALE GENOMIC DNA]</scope>
    <source>
        <strain evidence="9">CGMCC 1.18437</strain>
    </source>
</reference>
<dbReference type="Proteomes" id="UP000619376">
    <property type="component" value="Unassembled WGS sequence"/>
</dbReference>
<keyword evidence="4" id="KW-0145">Chemotaxis</keyword>
<dbReference type="Gene3D" id="3.40.50.180">
    <property type="entry name" value="Methylesterase CheB, C-terminal domain"/>
    <property type="match status" value="1"/>
</dbReference>
<evidence type="ECO:0000256" key="1">
    <source>
        <dbReference type="ARBA" id="ARBA00022801"/>
    </source>
</evidence>
<accession>A0A7W8NR82</accession>
<reference evidence="6" key="4">
    <citation type="submission" date="2024-05" db="EMBL/GenBank/DDBJ databases">
        <authorList>
            <person name="Sun Q."/>
            <person name="Zhou Y."/>
        </authorList>
    </citation>
    <scope>NUCLEOTIDE SEQUENCE</scope>
    <source>
        <strain evidence="6">CGMCC 1.18437</strain>
    </source>
</reference>
<gene>
    <name evidence="6" type="primary">cheB</name>
    <name evidence="6" type="ORF">GCM10017781_18940</name>
    <name evidence="7" type="ORF">HNQ07_002072</name>
</gene>
<dbReference type="PROSITE" id="PS50122">
    <property type="entry name" value="CHEB"/>
    <property type="match status" value="1"/>
</dbReference>
<dbReference type="InterPro" id="IPR035909">
    <property type="entry name" value="CheB_C"/>
</dbReference>
<feature type="domain" description="CheB-type methylesterase" evidence="5">
    <location>
        <begin position="1"/>
        <end position="187"/>
    </location>
</feature>
<feature type="active site" evidence="4">
    <location>
        <position position="10"/>
    </location>
</feature>
<evidence type="ECO:0000313" key="7">
    <source>
        <dbReference type="EMBL" id="MBB5376608.1"/>
    </source>
</evidence>
<dbReference type="GO" id="GO:0000156">
    <property type="term" value="F:phosphorelay response regulator activity"/>
    <property type="evidence" value="ECO:0007669"/>
    <property type="project" value="InterPro"/>
</dbReference>
<evidence type="ECO:0000313" key="9">
    <source>
        <dbReference type="Proteomes" id="UP000619376"/>
    </source>
</evidence>
<feature type="active site" evidence="4">
    <location>
        <position position="129"/>
    </location>
</feature>
<dbReference type="GO" id="GO:0005737">
    <property type="term" value="C:cytoplasm"/>
    <property type="evidence" value="ECO:0007669"/>
    <property type="project" value="InterPro"/>
</dbReference>
<evidence type="ECO:0000259" key="5">
    <source>
        <dbReference type="PROSITE" id="PS50122"/>
    </source>
</evidence>
<dbReference type="GO" id="GO:0006935">
    <property type="term" value="P:chemotaxis"/>
    <property type="evidence" value="ECO:0007669"/>
    <property type="project" value="UniProtKB-UniRule"/>
</dbReference>
<dbReference type="GO" id="GO:0008984">
    <property type="term" value="F:protein-glutamate methylesterase activity"/>
    <property type="evidence" value="ECO:0007669"/>
    <property type="project" value="UniProtKB-EC"/>
</dbReference>
<dbReference type="InterPro" id="IPR000673">
    <property type="entry name" value="Sig_transdc_resp-reg_Me-estase"/>
</dbReference>
<keyword evidence="1 4" id="KW-0378">Hydrolase</keyword>
<reference evidence="7 8" key="3">
    <citation type="submission" date="2020-08" db="EMBL/GenBank/DDBJ databases">
        <title>Genomic Encyclopedia of Type Strains, Phase IV (KMG-IV): sequencing the most valuable type-strain genomes for metagenomic binning, comparative biology and taxonomic classification.</title>
        <authorList>
            <person name="Goeker M."/>
        </authorList>
    </citation>
    <scope>NUCLEOTIDE SEQUENCE [LARGE SCALE GENOMIC DNA]</scope>
    <source>
        <strain evidence="7 8">DSM 27521</strain>
    </source>
</reference>
<name>A0A7W8NR82_9DEIO</name>
<sequence length="338" mass="35756">MMNVVVIGGSAGALEPLLQVVSALPADGQAAVLVALHQTPDAAGYVPALLARSGGYPAAHAQDGEPLLPGRVYVAPPDHHLIVGAGRVEVRRGPKENGSRPSIDVLFRSAALAYGPDVTAVLLSGELDDGTAGLWAVKVFGGHALVQHPDDAASPAMPLNAVRSVPVDRILPVGALAEAVRHAASAPLEASMPDVDPEVRRSLELDVRIAGGTPALEAGVLRMGEAVALTCPQCHGALVGITEGRHVRFRCHTGHAYSAETLHAELRDATEARLWEALRALDEQRILLDMQARTFAAAREPEREFACRAEEEELAAWTPDLRDLIRALTEAAARRAQR</sequence>
<dbReference type="CDD" id="cd16433">
    <property type="entry name" value="CheB"/>
    <property type="match status" value="1"/>
</dbReference>
<dbReference type="InterPro" id="IPR011247">
    <property type="entry name" value="Chemotax_prot-Glu_Me-esterase"/>
</dbReference>
<dbReference type="SUPFAM" id="SSF52738">
    <property type="entry name" value="Methylesterase CheB, C-terminal domain"/>
    <property type="match status" value="1"/>
</dbReference>
<protein>
    <recommendedName>
        <fullName evidence="2">protein-glutamate methylesterase</fullName>
        <ecNumber evidence="2">3.1.1.61</ecNumber>
    </recommendedName>
</protein>
<comment type="caution">
    <text evidence="7">The sequence shown here is derived from an EMBL/GenBank/DDBJ whole genome shotgun (WGS) entry which is preliminary data.</text>
</comment>
<evidence type="ECO:0000256" key="3">
    <source>
        <dbReference type="ARBA" id="ARBA00048267"/>
    </source>
</evidence>
<dbReference type="Pfam" id="PF01339">
    <property type="entry name" value="CheB_methylest"/>
    <property type="match status" value="1"/>
</dbReference>
<evidence type="ECO:0000313" key="8">
    <source>
        <dbReference type="Proteomes" id="UP000539473"/>
    </source>
</evidence>
<dbReference type="EMBL" id="BNAJ01000004">
    <property type="protein sequence ID" value="GHF42810.1"/>
    <property type="molecule type" value="Genomic_DNA"/>
</dbReference>
<feature type="active site" evidence="4">
    <location>
        <position position="37"/>
    </location>
</feature>
<reference evidence="6" key="1">
    <citation type="journal article" date="2014" name="Int. J. Syst. Evol. Microbiol.">
        <title>Complete genome of a new Firmicutes species belonging to the dominant human colonic microbiota ('Ruminococcus bicirculans') reveals two chromosomes and a selective capacity to utilize plant glucans.</title>
        <authorList>
            <consortium name="NISC Comparative Sequencing Program"/>
            <person name="Wegmann U."/>
            <person name="Louis P."/>
            <person name="Goesmann A."/>
            <person name="Henrissat B."/>
            <person name="Duncan S.H."/>
            <person name="Flint H.J."/>
        </authorList>
    </citation>
    <scope>NUCLEOTIDE SEQUENCE</scope>
    <source>
        <strain evidence="6">CGMCC 1.18437</strain>
    </source>
</reference>
<dbReference type="Proteomes" id="UP000539473">
    <property type="component" value="Unassembled WGS sequence"/>
</dbReference>
<dbReference type="RefSeq" id="WP_184111339.1">
    <property type="nucleotide sequence ID" value="NZ_BNAJ01000004.1"/>
</dbReference>
<comment type="catalytic activity">
    <reaction evidence="3">
        <text>[protein]-L-glutamate 5-O-methyl ester + H2O = L-glutamyl-[protein] + methanol + H(+)</text>
        <dbReference type="Rhea" id="RHEA:23236"/>
        <dbReference type="Rhea" id="RHEA-COMP:10208"/>
        <dbReference type="Rhea" id="RHEA-COMP:10311"/>
        <dbReference type="ChEBI" id="CHEBI:15377"/>
        <dbReference type="ChEBI" id="CHEBI:15378"/>
        <dbReference type="ChEBI" id="CHEBI:17790"/>
        <dbReference type="ChEBI" id="CHEBI:29973"/>
        <dbReference type="ChEBI" id="CHEBI:82795"/>
        <dbReference type="EC" id="3.1.1.61"/>
    </reaction>
</comment>
<dbReference type="PANTHER" id="PTHR42872">
    <property type="entry name" value="PROTEIN-GLUTAMATE METHYLESTERASE/PROTEIN-GLUTAMINE GLUTAMINASE"/>
    <property type="match status" value="1"/>
</dbReference>
<dbReference type="PIRSF" id="PIRSF036461">
    <property type="entry name" value="Chmtx_methlestr"/>
    <property type="match status" value="1"/>
</dbReference>
<proteinExistence type="predicted"/>
<dbReference type="EC" id="3.1.1.61" evidence="2"/>
<keyword evidence="9" id="KW-1185">Reference proteome</keyword>